<reference evidence="2" key="1">
    <citation type="journal article" date="2019" name="Int. J. Syst. Evol. Microbiol.">
        <title>The Global Catalogue of Microorganisms (GCM) 10K type strain sequencing project: providing services to taxonomists for standard genome sequencing and annotation.</title>
        <authorList>
            <consortium name="The Broad Institute Genomics Platform"/>
            <consortium name="The Broad Institute Genome Sequencing Center for Infectious Disease"/>
            <person name="Wu L."/>
            <person name="Ma J."/>
        </authorList>
    </citation>
    <scope>NUCLEOTIDE SEQUENCE [LARGE SCALE GENOMIC DNA]</scope>
    <source>
        <strain evidence="2">JCM 3369</strain>
    </source>
</reference>
<dbReference type="Gene3D" id="1.10.510.10">
    <property type="entry name" value="Transferase(Phosphotransferase) domain 1"/>
    <property type="match status" value="1"/>
</dbReference>
<dbReference type="CDD" id="cd00085">
    <property type="entry name" value="HNHc"/>
    <property type="match status" value="1"/>
</dbReference>
<dbReference type="EMBL" id="JBHSXS010000008">
    <property type="protein sequence ID" value="MFC6881467.1"/>
    <property type="molecule type" value="Genomic_DNA"/>
</dbReference>
<accession>A0ABW2CIS9</accession>
<evidence type="ECO:0000313" key="1">
    <source>
        <dbReference type="EMBL" id="MFC6881467.1"/>
    </source>
</evidence>
<comment type="caution">
    <text evidence="1">The sequence shown here is derived from an EMBL/GenBank/DDBJ whole genome shotgun (WGS) entry which is preliminary data.</text>
</comment>
<evidence type="ECO:0008006" key="3">
    <source>
        <dbReference type="Google" id="ProtNLM"/>
    </source>
</evidence>
<organism evidence="1 2">
    <name type="scientific">Actinomadura yumaensis</name>
    <dbReference type="NCBI Taxonomy" id="111807"/>
    <lineage>
        <taxon>Bacteria</taxon>
        <taxon>Bacillati</taxon>
        <taxon>Actinomycetota</taxon>
        <taxon>Actinomycetes</taxon>
        <taxon>Streptosporangiales</taxon>
        <taxon>Thermomonosporaceae</taxon>
        <taxon>Actinomadura</taxon>
    </lineage>
</organism>
<dbReference type="InterPro" id="IPR003615">
    <property type="entry name" value="HNH_nuc"/>
</dbReference>
<protein>
    <recommendedName>
        <fullName evidence="3">Protein kinase domain-containing protein</fullName>
    </recommendedName>
</protein>
<proteinExistence type="predicted"/>
<dbReference type="Proteomes" id="UP001596380">
    <property type="component" value="Unassembled WGS sequence"/>
</dbReference>
<dbReference type="RefSeq" id="WP_160822877.1">
    <property type="nucleotide sequence ID" value="NZ_JBHSXS010000008.1"/>
</dbReference>
<evidence type="ECO:0000313" key="2">
    <source>
        <dbReference type="Proteomes" id="UP001596380"/>
    </source>
</evidence>
<dbReference type="SUPFAM" id="SSF56112">
    <property type="entry name" value="Protein kinase-like (PK-like)"/>
    <property type="match status" value="1"/>
</dbReference>
<dbReference type="InterPro" id="IPR011009">
    <property type="entry name" value="Kinase-like_dom_sf"/>
</dbReference>
<gene>
    <name evidence="1" type="ORF">ACFQKB_16985</name>
</gene>
<name>A0ABW2CIS9_9ACTN</name>
<keyword evidence="2" id="KW-1185">Reference proteome</keyword>
<sequence>MAKKERQQIPAGVRRALFDAADRRCSMCLRNVDIDGSTAHIGEMGHIAPSSPDGPRAEMDRPAEVDGVANLMLLCPACHRTIDKAPALWPGETLLAIKAEHEGWVAVERARPEPVKDVAEAPLGLGEVVEIGEDLFRVTGAPVEEWSADDATVVSRTFALGRDGRHVWLRRAESREPGPETLRWRAELAAERDLLGEGLQGLPAVAAVSMTPAELVLAVDVPSFTSMGVFYKGRGGAAETVKVLGAALEDVCAGLAALHARGLTHGDLTLGSILADRRGKLALRDTGRAFAYFSDPSDRFAPADDVRALAELVHLIVTGRSPVPMVSASILNPAVPEGFARALARALSEDPAERGHISELGAQLRR</sequence>